<dbReference type="STRING" id="145388.A0A0D2N5Z3"/>
<sequence>MGLKGNLTAGEIVEQLVHALRVAAVRNVVFMGMGEPLSNYEAVVGAVQMMTDPRLFGLSRRHVTVSTVGVVPRIREMAKDLPGVSLALSLHAPDQELRRTIVPSARAYPLERLMAAVGDYQAASGQRVFVEYVMLAGVNDSENCAHQLGRLLAGRDMHINLIPWNPVLAGDGIIFSAPAPGSVDAFRSAVRAYGLSVTVRQEKGQDISGACGQLVIDTSQLAAQGRALQGLPGRARSCGGANGSDGGVKDIEELAAAVE</sequence>
<dbReference type="AlphaFoldDB" id="A0A0D2N5Z3"/>
<evidence type="ECO:0000256" key="4">
    <source>
        <dbReference type="ARBA" id="ARBA00022723"/>
    </source>
</evidence>
<dbReference type="EC" id="2.1.1.-" evidence="8"/>
<evidence type="ECO:0000259" key="7">
    <source>
        <dbReference type="PROSITE" id="PS51918"/>
    </source>
</evidence>
<dbReference type="CDD" id="cd01335">
    <property type="entry name" value="Radical_SAM"/>
    <property type="match status" value="1"/>
</dbReference>
<dbReference type="GO" id="GO:0070475">
    <property type="term" value="P:rRNA base methylation"/>
    <property type="evidence" value="ECO:0007669"/>
    <property type="project" value="TreeGrafter"/>
</dbReference>
<dbReference type="InterPro" id="IPR007197">
    <property type="entry name" value="rSAM"/>
</dbReference>
<keyword evidence="8" id="KW-0489">Methyltransferase</keyword>
<protein>
    <submittedName>
        <fullName evidence="8">Ribosomal RNA large subunit methyltransferase N</fullName>
        <ecNumber evidence="8">2.1.1.-</ecNumber>
    </submittedName>
</protein>
<name>A0A0D2N5Z3_9CHLO</name>
<dbReference type="GeneID" id="25726419"/>
<organism evidence="8 9">
    <name type="scientific">Monoraphidium neglectum</name>
    <dbReference type="NCBI Taxonomy" id="145388"/>
    <lineage>
        <taxon>Eukaryota</taxon>
        <taxon>Viridiplantae</taxon>
        <taxon>Chlorophyta</taxon>
        <taxon>core chlorophytes</taxon>
        <taxon>Chlorophyceae</taxon>
        <taxon>CS clade</taxon>
        <taxon>Sphaeropleales</taxon>
        <taxon>Selenastraceae</taxon>
        <taxon>Monoraphidium</taxon>
    </lineage>
</organism>
<dbReference type="GO" id="GO:0051539">
    <property type="term" value="F:4 iron, 4 sulfur cluster binding"/>
    <property type="evidence" value="ECO:0007669"/>
    <property type="project" value="UniProtKB-KW"/>
</dbReference>
<keyword evidence="5" id="KW-0408">Iron</keyword>
<accession>A0A0D2N5Z3</accession>
<dbReference type="Pfam" id="PF04055">
    <property type="entry name" value="Radical_SAM"/>
    <property type="match status" value="1"/>
</dbReference>
<proteinExistence type="predicted"/>
<keyword evidence="3" id="KW-0949">S-adenosyl-L-methionine</keyword>
<dbReference type="GO" id="GO:0008168">
    <property type="term" value="F:methyltransferase activity"/>
    <property type="evidence" value="ECO:0007669"/>
    <property type="project" value="UniProtKB-KW"/>
</dbReference>
<dbReference type="RefSeq" id="XP_013906681.1">
    <property type="nucleotide sequence ID" value="XM_014051227.1"/>
</dbReference>
<dbReference type="InterPro" id="IPR040072">
    <property type="entry name" value="Methyltransferase_A"/>
</dbReference>
<evidence type="ECO:0000256" key="3">
    <source>
        <dbReference type="ARBA" id="ARBA00022691"/>
    </source>
</evidence>
<keyword evidence="8" id="KW-0808">Transferase</keyword>
<evidence type="ECO:0000256" key="6">
    <source>
        <dbReference type="ARBA" id="ARBA00023014"/>
    </source>
</evidence>
<dbReference type="PANTHER" id="PTHR30544">
    <property type="entry name" value="23S RRNA METHYLTRANSFERASE"/>
    <property type="match status" value="1"/>
</dbReference>
<keyword evidence="2" id="KW-0004">4Fe-4S</keyword>
<feature type="domain" description="Radical SAM core" evidence="7">
    <location>
        <begin position="1"/>
        <end position="206"/>
    </location>
</feature>
<dbReference type="PROSITE" id="PS51918">
    <property type="entry name" value="RADICAL_SAM"/>
    <property type="match status" value="1"/>
</dbReference>
<evidence type="ECO:0000256" key="5">
    <source>
        <dbReference type="ARBA" id="ARBA00023004"/>
    </source>
</evidence>
<dbReference type="SUPFAM" id="SSF102114">
    <property type="entry name" value="Radical SAM enzymes"/>
    <property type="match status" value="1"/>
</dbReference>
<evidence type="ECO:0000256" key="1">
    <source>
        <dbReference type="ARBA" id="ARBA00001966"/>
    </source>
</evidence>
<evidence type="ECO:0000313" key="8">
    <source>
        <dbReference type="EMBL" id="KIZ07662.1"/>
    </source>
</evidence>
<evidence type="ECO:0000256" key="2">
    <source>
        <dbReference type="ARBA" id="ARBA00022485"/>
    </source>
</evidence>
<dbReference type="GO" id="GO:0046872">
    <property type="term" value="F:metal ion binding"/>
    <property type="evidence" value="ECO:0007669"/>
    <property type="project" value="UniProtKB-KW"/>
</dbReference>
<dbReference type="InterPro" id="IPR058240">
    <property type="entry name" value="rSAM_sf"/>
</dbReference>
<keyword evidence="6" id="KW-0411">Iron-sulfur</keyword>
<dbReference type="EMBL" id="KK100241">
    <property type="protein sequence ID" value="KIZ07662.1"/>
    <property type="molecule type" value="Genomic_DNA"/>
</dbReference>
<comment type="cofactor">
    <cofactor evidence="1">
        <name>[4Fe-4S] cluster</name>
        <dbReference type="ChEBI" id="CHEBI:49883"/>
    </cofactor>
</comment>
<dbReference type="OrthoDB" id="204498at2759"/>
<gene>
    <name evidence="8" type="ORF">MNEG_0301</name>
</gene>
<dbReference type="InterPro" id="IPR013785">
    <property type="entry name" value="Aldolase_TIM"/>
</dbReference>
<evidence type="ECO:0000313" key="9">
    <source>
        <dbReference type="Proteomes" id="UP000054498"/>
    </source>
</evidence>
<dbReference type="GO" id="GO:0030488">
    <property type="term" value="P:tRNA methylation"/>
    <property type="evidence" value="ECO:0007669"/>
    <property type="project" value="TreeGrafter"/>
</dbReference>
<dbReference type="Proteomes" id="UP000054498">
    <property type="component" value="Unassembled WGS sequence"/>
</dbReference>
<dbReference type="PANTHER" id="PTHR30544:SF8">
    <property type="entry name" value="RADICAL SAM SUPERFAMILY PROTEIN"/>
    <property type="match status" value="1"/>
</dbReference>
<dbReference type="Gene3D" id="3.20.20.70">
    <property type="entry name" value="Aldolase class I"/>
    <property type="match status" value="1"/>
</dbReference>
<dbReference type="KEGG" id="mng:MNEG_0301"/>
<keyword evidence="9" id="KW-1185">Reference proteome</keyword>
<reference evidence="8 9" key="1">
    <citation type="journal article" date="2013" name="BMC Genomics">
        <title>Reconstruction of the lipid metabolism for the microalga Monoraphidium neglectum from its genome sequence reveals characteristics suitable for biofuel production.</title>
        <authorList>
            <person name="Bogen C."/>
            <person name="Al-Dilaimi A."/>
            <person name="Albersmeier A."/>
            <person name="Wichmann J."/>
            <person name="Grundmann M."/>
            <person name="Rupp O."/>
            <person name="Lauersen K.J."/>
            <person name="Blifernez-Klassen O."/>
            <person name="Kalinowski J."/>
            <person name="Goesmann A."/>
            <person name="Mussgnug J.H."/>
            <person name="Kruse O."/>
        </authorList>
    </citation>
    <scope>NUCLEOTIDE SEQUENCE [LARGE SCALE GENOMIC DNA]</scope>
    <source>
        <strain evidence="8 9">SAG 48.87</strain>
    </source>
</reference>
<keyword evidence="4" id="KW-0479">Metal-binding</keyword>